<dbReference type="PANTHER" id="PTHR31376:SF17">
    <property type="entry name" value="PURINE PERMEASE 21-RELATED"/>
    <property type="match status" value="1"/>
</dbReference>
<keyword evidence="3 6" id="KW-0812">Transmembrane</keyword>
<dbReference type="Proteomes" id="UP000631114">
    <property type="component" value="Unassembled WGS sequence"/>
</dbReference>
<feature type="transmembrane region" description="Helical" evidence="6">
    <location>
        <begin position="21"/>
        <end position="38"/>
    </location>
</feature>
<feature type="transmembrane region" description="Helical" evidence="6">
    <location>
        <begin position="158"/>
        <end position="175"/>
    </location>
</feature>
<evidence type="ECO:0000313" key="7">
    <source>
        <dbReference type="EMBL" id="KAF9609123.1"/>
    </source>
</evidence>
<comment type="caution">
    <text evidence="7">The sequence shown here is derived from an EMBL/GenBank/DDBJ whole genome shotgun (WGS) entry which is preliminary data.</text>
</comment>
<keyword evidence="8" id="KW-1185">Reference proteome</keyword>
<organism evidence="7 8">
    <name type="scientific">Coptis chinensis</name>
    <dbReference type="NCBI Taxonomy" id="261450"/>
    <lineage>
        <taxon>Eukaryota</taxon>
        <taxon>Viridiplantae</taxon>
        <taxon>Streptophyta</taxon>
        <taxon>Embryophyta</taxon>
        <taxon>Tracheophyta</taxon>
        <taxon>Spermatophyta</taxon>
        <taxon>Magnoliopsida</taxon>
        <taxon>Ranunculales</taxon>
        <taxon>Ranunculaceae</taxon>
        <taxon>Coptidoideae</taxon>
        <taxon>Coptis</taxon>
    </lineage>
</organism>
<feature type="transmembrane region" description="Helical" evidence="6">
    <location>
        <begin position="190"/>
        <end position="215"/>
    </location>
</feature>
<protein>
    <recommendedName>
        <fullName evidence="6">Probable purine permease</fullName>
    </recommendedName>
</protein>
<reference evidence="7 8" key="1">
    <citation type="submission" date="2020-10" db="EMBL/GenBank/DDBJ databases">
        <title>The Coptis chinensis genome and diversification of protoberbering-type alkaloids.</title>
        <authorList>
            <person name="Wang B."/>
            <person name="Shu S."/>
            <person name="Song C."/>
            <person name="Liu Y."/>
        </authorList>
    </citation>
    <scope>NUCLEOTIDE SEQUENCE [LARGE SCALE GENOMIC DNA]</scope>
    <source>
        <strain evidence="7">HL-2020</strain>
        <tissue evidence="7">Leaf</tissue>
    </source>
</reference>
<evidence type="ECO:0000256" key="5">
    <source>
        <dbReference type="ARBA" id="ARBA00023136"/>
    </source>
</evidence>
<feature type="transmembrane region" description="Helical" evidence="6">
    <location>
        <begin position="324"/>
        <end position="342"/>
    </location>
</feature>
<dbReference type="InterPro" id="IPR030182">
    <property type="entry name" value="PUP_plant"/>
</dbReference>
<feature type="transmembrane region" description="Helical" evidence="6">
    <location>
        <begin position="99"/>
        <end position="119"/>
    </location>
</feature>
<dbReference type="GO" id="GO:0016020">
    <property type="term" value="C:membrane"/>
    <property type="evidence" value="ECO:0007669"/>
    <property type="project" value="UniProtKB-SubCell"/>
</dbReference>
<dbReference type="GO" id="GO:0005345">
    <property type="term" value="F:purine nucleobase transmembrane transporter activity"/>
    <property type="evidence" value="ECO:0007669"/>
    <property type="project" value="UniProtKB-UniRule"/>
</dbReference>
<dbReference type="PANTHER" id="PTHR31376">
    <property type="entry name" value="OS09G0467300 PROTEIN-RELATED"/>
    <property type="match status" value="1"/>
</dbReference>
<dbReference type="GO" id="GO:0015211">
    <property type="term" value="F:purine nucleoside transmembrane transporter activity"/>
    <property type="evidence" value="ECO:0007669"/>
    <property type="project" value="UniProtKB-UniRule"/>
</dbReference>
<dbReference type="OrthoDB" id="1907510at2759"/>
<evidence type="ECO:0000256" key="6">
    <source>
        <dbReference type="RuleBase" id="RU368015"/>
    </source>
</evidence>
<comment type="subcellular location">
    <subcellularLocation>
        <location evidence="6">Membrane</location>
        <topology evidence="6">Multi-pass membrane protein</topology>
    </subcellularLocation>
</comment>
<gene>
    <name evidence="7" type="ORF">IFM89_013377</name>
</gene>
<evidence type="ECO:0000256" key="2">
    <source>
        <dbReference type="ARBA" id="ARBA00022448"/>
    </source>
</evidence>
<feature type="transmembrane region" description="Helical" evidence="6">
    <location>
        <begin position="268"/>
        <end position="290"/>
    </location>
</feature>
<dbReference type="EMBL" id="JADFTS010000004">
    <property type="protein sequence ID" value="KAF9609123.1"/>
    <property type="molecule type" value="Genomic_DNA"/>
</dbReference>
<keyword evidence="5 6" id="KW-0472">Membrane</keyword>
<dbReference type="AlphaFoldDB" id="A0A835I341"/>
<feature type="transmembrane region" description="Helical" evidence="6">
    <location>
        <begin position="227"/>
        <end position="248"/>
    </location>
</feature>
<dbReference type="Pfam" id="PF16913">
    <property type="entry name" value="PUNUT"/>
    <property type="match status" value="1"/>
</dbReference>
<comment type="similarity">
    <text evidence="1 6">Belongs to the purine permeases (TC 2.A.7.14) family.</text>
</comment>
<feature type="transmembrane region" description="Helical" evidence="6">
    <location>
        <begin position="125"/>
        <end position="146"/>
    </location>
</feature>
<feature type="transmembrane region" description="Helical" evidence="6">
    <location>
        <begin position="297"/>
        <end position="318"/>
    </location>
</feature>
<name>A0A835I341_9MAGN</name>
<evidence type="ECO:0000256" key="3">
    <source>
        <dbReference type="ARBA" id="ARBA00022692"/>
    </source>
</evidence>
<proteinExistence type="inferred from homology"/>
<accession>A0A835I341</accession>
<feature type="transmembrane region" description="Helical" evidence="6">
    <location>
        <begin position="58"/>
        <end position="78"/>
    </location>
</feature>
<evidence type="ECO:0000256" key="1">
    <source>
        <dbReference type="ARBA" id="ARBA00006213"/>
    </source>
</evidence>
<keyword evidence="4 6" id="KW-1133">Transmembrane helix</keyword>
<sequence length="364" mass="40328">MISSPKDATVINQPSLPRHRHYKWWILVSIYTILVLIGQSGGNLLGRFYFDNGGNSKWLATLVQSGGFPILIPYLLFFSNSTSSIRNPSNITKRISPMFIKLALIYLFFGVASSGDNLLYSYGLLYLPVSTYSLICASQLAFNALFSYFLNSLKFTHFILNSVVLLTISAAVLGIQGESPGPSNIPKGKYIVGFLCTLGASALYSLINSLIQVFFEKFRKKDTFSVVLELIFFSAAISTSVCVVGLFASGEWRGLKGEMEGFKTGRVSYVMTLVWTTLSWQIFSISSLGLIYEASSLFSNVISTVSLPVVPILAVILFHDKMEAMKVVALLLAIWGFVSYVYEHYLDYLKSKTTRASTNSISDF</sequence>
<evidence type="ECO:0000313" key="8">
    <source>
        <dbReference type="Proteomes" id="UP000631114"/>
    </source>
</evidence>
<evidence type="ECO:0000256" key="4">
    <source>
        <dbReference type="ARBA" id="ARBA00022989"/>
    </source>
</evidence>
<keyword evidence="2 6" id="KW-0813">Transport</keyword>